<name>A0ABU3X391_9EURY</name>
<proteinExistence type="predicted"/>
<protein>
    <submittedName>
        <fullName evidence="1">Uncharacterized protein</fullName>
    </submittedName>
</protein>
<dbReference type="RefSeq" id="WP_317065631.1">
    <property type="nucleotide sequence ID" value="NZ_WBKO01000002.1"/>
</dbReference>
<organism evidence="1 2">
    <name type="scientific">Methanoculleus caldifontis</name>
    <dbReference type="NCBI Taxonomy" id="2651577"/>
    <lineage>
        <taxon>Archaea</taxon>
        <taxon>Methanobacteriati</taxon>
        <taxon>Methanobacteriota</taxon>
        <taxon>Stenosarchaea group</taxon>
        <taxon>Methanomicrobia</taxon>
        <taxon>Methanomicrobiales</taxon>
        <taxon>Methanomicrobiaceae</taxon>
        <taxon>Methanoculleus</taxon>
    </lineage>
</organism>
<comment type="caution">
    <text evidence="1">The sequence shown here is derived from an EMBL/GenBank/DDBJ whole genome shotgun (WGS) entry which is preliminary data.</text>
</comment>
<reference evidence="1 2" key="1">
    <citation type="submission" date="2019-10" db="EMBL/GenBank/DDBJ databases">
        <title>Isolation and characterization of Methanoculleus sp. Wushi-C6 from a hot spring well.</title>
        <authorList>
            <person name="Chen S.-C."/>
            <person name="Lan Z.-H."/>
            <person name="You Y.-T."/>
            <person name="Lai M.-C."/>
        </authorList>
    </citation>
    <scope>NUCLEOTIDE SEQUENCE [LARGE SCALE GENOMIC DNA]</scope>
    <source>
        <strain evidence="1 2">Wushi-C6</strain>
    </source>
</reference>
<sequence>MTGTISPSPHGGDEGHFAAGLMPGFANPVLIPTFDAAETTEVFWPGCDLRTSWANVPWSGMPGSLIEA</sequence>
<accession>A0ABU3X391</accession>
<dbReference type="Proteomes" id="UP001281203">
    <property type="component" value="Unassembled WGS sequence"/>
</dbReference>
<evidence type="ECO:0000313" key="1">
    <source>
        <dbReference type="EMBL" id="MDV2482532.1"/>
    </source>
</evidence>
<dbReference type="EMBL" id="WBKO01000002">
    <property type="protein sequence ID" value="MDV2482532.1"/>
    <property type="molecule type" value="Genomic_DNA"/>
</dbReference>
<keyword evidence="2" id="KW-1185">Reference proteome</keyword>
<gene>
    <name evidence="1" type="ORF">F8E02_11080</name>
</gene>
<evidence type="ECO:0000313" key="2">
    <source>
        <dbReference type="Proteomes" id="UP001281203"/>
    </source>
</evidence>